<protein>
    <submittedName>
        <fullName evidence="1">Uncharacterized protein</fullName>
    </submittedName>
</protein>
<name>A0A5J6SQA8_9BACI</name>
<dbReference type="RefSeq" id="WP_151700606.1">
    <property type="nucleotide sequence ID" value="NZ_CP031223.1"/>
</dbReference>
<dbReference type="AlphaFoldDB" id="A0A5J6SQA8"/>
<sequence length="67" mass="7775">MKNYGVSIVLENEESYDLEIQGSDEEQVFSKLFSQISGVIKIYPYDDVVVFINFDKVLKIQIQPLEE</sequence>
<accession>A0A5J6SQA8</accession>
<evidence type="ECO:0000313" key="1">
    <source>
        <dbReference type="EMBL" id="QFF99703.1"/>
    </source>
</evidence>
<keyword evidence="2" id="KW-1185">Reference proteome</keyword>
<dbReference type="Proteomes" id="UP000325517">
    <property type="component" value="Chromosome"/>
</dbReference>
<evidence type="ECO:0000313" key="2">
    <source>
        <dbReference type="Proteomes" id="UP000325517"/>
    </source>
</evidence>
<proteinExistence type="predicted"/>
<gene>
    <name evidence="1" type="ORF">PB01_13120</name>
</gene>
<dbReference type="KEGG" id="psyo:PB01_13120"/>
<organism evidence="1 2">
    <name type="scientific">Psychrobacillus glaciei</name>
    <dbReference type="NCBI Taxonomy" id="2283160"/>
    <lineage>
        <taxon>Bacteria</taxon>
        <taxon>Bacillati</taxon>
        <taxon>Bacillota</taxon>
        <taxon>Bacilli</taxon>
        <taxon>Bacillales</taxon>
        <taxon>Bacillaceae</taxon>
        <taxon>Psychrobacillus</taxon>
    </lineage>
</organism>
<reference evidence="1 2" key="1">
    <citation type="submission" date="2018-07" db="EMBL/GenBank/DDBJ databases">
        <title>Complete genome sequence of Psychrobacillus sp. PB01, isolated from iceberg, and comparative genome analysis of Psychrobacillus strains.</title>
        <authorList>
            <person name="Lee P.C."/>
        </authorList>
    </citation>
    <scope>NUCLEOTIDE SEQUENCE [LARGE SCALE GENOMIC DNA]</scope>
    <source>
        <strain evidence="1 2">PB01</strain>
    </source>
</reference>
<dbReference type="EMBL" id="CP031223">
    <property type="protein sequence ID" value="QFF99703.1"/>
    <property type="molecule type" value="Genomic_DNA"/>
</dbReference>